<evidence type="ECO:0000313" key="8">
    <source>
        <dbReference type="Proteomes" id="UP000321085"/>
    </source>
</evidence>
<dbReference type="PROSITE" id="PS50893">
    <property type="entry name" value="ABC_TRANSPORTER_2"/>
    <property type="match status" value="1"/>
</dbReference>
<protein>
    <submittedName>
        <fullName evidence="7">ABC transporter ATP-binding protein</fullName>
    </submittedName>
</protein>
<dbReference type="Pfam" id="PF00005">
    <property type="entry name" value="ABC_tran"/>
    <property type="match status" value="1"/>
</dbReference>
<dbReference type="Proteomes" id="UP000321085">
    <property type="component" value="Unassembled WGS sequence"/>
</dbReference>
<dbReference type="InterPro" id="IPR017871">
    <property type="entry name" value="ABC_transporter-like_CS"/>
</dbReference>
<dbReference type="CDD" id="cd03224">
    <property type="entry name" value="ABC_TM1139_LivF_branched"/>
    <property type="match status" value="1"/>
</dbReference>
<reference evidence="7 8" key="1">
    <citation type="submission" date="2019-07" db="EMBL/GenBank/DDBJ databases">
        <title>Whole genome shotgun sequence of Microvirga aerophila NBRC 106136.</title>
        <authorList>
            <person name="Hosoyama A."/>
            <person name="Uohara A."/>
            <person name="Ohji S."/>
            <person name="Ichikawa N."/>
        </authorList>
    </citation>
    <scope>NUCLEOTIDE SEQUENCE [LARGE SCALE GENOMIC DNA]</scope>
    <source>
        <strain evidence="7 8">NBRC 106136</strain>
    </source>
</reference>
<dbReference type="InterPro" id="IPR052156">
    <property type="entry name" value="BCAA_Transport_ATP-bd_LivF"/>
</dbReference>
<keyword evidence="2" id="KW-0813">Transport</keyword>
<gene>
    <name evidence="7" type="ORF">MAE02_27770</name>
</gene>
<dbReference type="SMART" id="SM00382">
    <property type="entry name" value="AAA"/>
    <property type="match status" value="1"/>
</dbReference>
<evidence type="ECO:0000256" key="3">
    <source>
        <dbReference type="ARBA" id="ARBA00022741"/>
    </source>
</evidence>
<accession>A0A512BT02</accession>
<dbReference type="PROSITE" id="PS00211">
    <property type="entry name" value="ABC_TRANSPORTER_1"/>
    <property type="match status" value="1"/>
</dbReference>
<feature type="domain" description="ABC transporter" evidence="6">
    <location>
        <begin position="8"/>
        <end position="245"/>
    </location>
</feature>
<dbReference type="PANTHER" id="PTHR43820:SF4">
    <property type="entry name" value="HIGH-AFFINITY BRANCHED-CHAIN AMINO ACID TRANSPORT ATP-BINDING PROTEIN LIVF"/>
    <property type="match status" value="1"/>
</dbReference>
<dbReference type="GO" id="GO:0015658">
    <property type="term" value="F:branched-chain amino acid transmembrane transporter activity"/>
    <property type="evidence" value="ECO:0007669"/>
    <property type="project" value="TreeGrafter"/>
</dbReference>
<organism evidence="7 8">
    <name type="scientific">Microvirga aerophila</name>
    <dbReference type="NCBI Taxonomy" id="670291"/>
    <lineage>
        <taxon>Bacteria</taxon>
        <taxon>Pseudomonadati</taxon>
        <taxon>Pseudomonadota</taxon>
        <taxon>Alphaproteobacteria</taxon>
        <taxon>Hyphomicrobiales</taxon>
        <taxon>Methylobacteriaceae</taxon>
        <taxon>Microvirga</taxon>
    </lineage>
</organism>
<keyword evidence="5" id="KW-0029">Amino-acid transport</keyword>
<dbReference type="PANTHER" id="PTHR43820">
    <property type="entry name" value="HIGH-AFFINITY BRANCHED-CHAIN AMINO ACID TRANSPORT ATP-BINDING PROTEIN LIVF"/>
    <property type="match status" value="1"/>
</dbReference>
<evidence type="ECO:0000256" key="5">
    <source>
        <dbReference type="ARBA" id="ARBA00022970"/>
    </source>
</evidence>
<evidence type="ECO:0000256" key="2">
    <source>
        <dbReference type="ARBA" id="ARBA00022448"/>
    </source>
</evidence>
<dbReference type="SUPFAM" id="SSF52540">
    <property type="entry name" value="P-loop containing nucleoside triphosphate hydrolases"/>
    <property type="match status" value="1"/>
</dbReference>
<evidence type="ECO:0000259" key="6">
    <source>
        <dbReference type="PROSITE" id="PS50893"/>
    </source>
</evidence>
<dbReference type="InterPro" id="IPR027417">
    <property type="entry name" value="P-loop_NTPase"/>
</dbReference>
<dbReference type="InterPro" id="IPR003439">
    <property type="entry name" value="ABC_transporter-like_ATP-bd"/>
</dbReference>
<evidence type="ECO:0000256" key="4">
    <source>
        <dbReference type="ARBA" id="ARBA00022840"/>
    </source>
</evidence>
<keyword evidence="3" id="KW-0547">Nucleotide-binding</keyword>
<name>A0A512BT02_9HYPH</name>
<keyword evidence="8" id="KW-1185">Reference proteome</keyword>
<keyword evidence="4 7" id="KW-0067">ATP-binding</keyword>
<dbReference type="AlphaFoldDB" id="A0A512BT02"/>
<dbReference type="Gene3D" id="3.40.50.300">
    <property type="entry name" value="P-loop containing nucleotide triphosphate hydrolases"/>
    <property type="match status" value="1"/>
</dbReference>
<dbReference type="EMBL" id="BJYU01000035">
    <property type="protein sequence ID" value="GEO15081.1"/>
    <property type="molecule type" value="Genomic_DNA"/>
</dbReference>
<dbReference type="GO" id="GO:0015807">
    <property type="term" value="P:L-amino acid transport"/>
    <property type="evidence" value="ECO:0007669"/>
    <property type="project" value="TreeGrafter"/>
</dbReference>
<evidence type="ECO:0000313" key="7">
    <source>
        <dbReference type="EMBL" id="GEO15081.1"/>
    </source>
</evidence>
<dbReference type="GO" id="GO:0016887">
    <property type="term" value="F:ATP hydrolysis activity"/>
    <property type="evidence" value="ECO:0007669"/>
    <property type="project" value="InterPro"/>
</dbReference>
<comment type="similarity">
    <text evidence="1">Belongs to the ABC transporter superfamily.</text>
</comment>
<dbReference type="InterPro" id="IPR003593">
    <property type="entry name" value="AAA+_ATPase"/>
</dbReference>
<proteinExistence type="inferred from homology"/>
<comment type="caution">
    <text evidence="7">The sequence shown here is derived from an EMBL/GenBank/DDBJ whole genome shotgun (WGS) entry which is preliminary data.</text>
</comment>
<dbReference type="GO" id="GO:0005524">
    <property type="term" value="F:ATP binding"/>
    <property type="evidence" value="ECO:0007669"/>
    <property type="project" value="UniProtKB-KW"/>
</dbReference>
<sequence>MEQLRNSTSSESLLKVGGLQAGYGHTQVLFGIDLEVKAGEIVTIIGANGAGKTTTLRSISGLTRIYGGTLTFKGRSIKGIAPEEVTRLGLAHCPEGRQILQRLTVEENLIAGYLPERGQSFDAIRSDVFAMFPVLKERRNSLASRMSGGQQQMLAIGRSLMASPELLMLDEPSLGLAPKLINQIFEIIISLSNAGISLIVVEQNASVALEIADYAYVFDAGRCSAEGGARNVLNDPGLKEAYLGA</sequence>
<evidence type="ECO:0000256" key="1">
    <source>
        <dbReference type="ARBA" id="ARBA00005417"/>
    </source>
</evidence>